<protein>
    <submittedName>
        <fullName evidence="1">Uncharacterized protein</fullName>
    </submittedName>
</protein>
<evidence type="ECO:0000313" key="2">
    <source>
        <dbReference type="Proteomes" id="UP001341840"/>
    </source>
</evidence>
<organism evidence="1 2">
    <name type="scientific">Stylosanthes scabra</name>
    <dbReference type="NCBI Taxonomy" id="79078"/>
    <lineage>
        <taxon>Eukaryota</taxon>
        <taxon>Viridiplantae</taxon>
        <taxon>Streptophyta</taxon>
        <taxon>Embryophyta</taxon>
        <taxon>Tracheophyta</taxon>
        <taxon>Spermatophyta</taxon>
        <taxon>Magnoliopsida</taxon>
        <taxon>eudicotyledons</taxon>
        <taxon>Gunneridae</taxon>
        <taxon>Pentapetalae</taxon>
        <taxon>rosids</taxon>
        <taxon>fabids</taxon>
        <taxon>Fabales</taxon>
        <taxon>Fabaceae</taxon>
        <taxon>Papilionoideae</taxon>
        <taxon>50 kb inversion clade</taxon>
        <taxon>dalbergioids sensu lato</taxon>
        <taxon>Dalbergieae</taxon>
        <taxon>Pterocarpus clade</taxon>
        <taxon>Stylosanthes</taxon>
    </lineage>
</organism>
<comment type="caution">
    <text evidence="1">The sequence shown here is derived from an EMBL/GenBank/DDBJ whole genome shotgun (WGS) entry which is preliminary data.</text>
</comment>
<dbReference type="Proteomes" id="UP001341840">
    <property type="component" value="Unassembled WGS sequence"/>
</dbReference>
<keyword evidence="2" id="KW-1185">Reference proteome</keyword>
<name>A0ABU6V9H6_9FABA</name>
<evidence type="ECO:0000313" key="1">
    <source>
        <dbReference type="EMBL" id="MED6169724.1"/>
    </source>
</evidence>
<dbReference type="EMBL" id="JASCZI010151119">
    <property type="protein sequence ID" value="MED6169724.1"/>
    <property type="molecule type" value="Genomic_DNA"/>
</dbReference>
<proteinExistence type="predicted"/>
<accession>A0ABU6V9H6</accession>
<reference evidence="1 2" key="1">
    <citation type="journal article" date="2023" name="Plants (Basel)">
        <title>Bridging the Gap: Combining Genomics and Transcriptomics Approaches to Understand Stylosanthes scabra, an Orphan Legume from the Brazilian Caatinga.</title>
        <authorList>
            <person name="Ferreira-Neto J.R.C."/>
            <person name="da Silva M.D."/>
            <person name="Binneck E."/>
            <person name="de Melo N.F."/>
            <person name="da Silva R.H."/>
            <person name="de Melo A.L.T.M."/>
            <person name="Pandolfi V."/>
            <person name="Bustamante F.O."/>
            <person name="Brasileiro-Vidal A.C."/>
            <person name="Benko-Iseppon A.M."/>
        </authorList>
    </citation>
    <scope>NUCLEOTIDE SEQUENCE [LARGE SCALE GENOMIC DNA]</scope>
    <source>
        <tissue evidence="1">Leaves</tissue>
    </source>
</reference>
<gene>
    <name evidence="1" type="ORF">PIB30_023933</name>
</gene>
<sequence length="155" mass="17562">MCSYAPASHSHSLVGILRMMQRRKRQEGTKMQECAFLRARTRDLVSPIKDVKLLPWSLQIKLIQRIANNAADLMAKHAASSQLASREWPAPFRDLHPNHHRAAMVRISILNYDDSGLLGQVYIVSKSKLRKNFDSISNMVEATSYALLQSCMTLP</sequence>